<evidence type="ECO:0008006" key="10">
    <source>
        <dbReference type="Google" id="ProtNLM"/>
    </source>
</evidence>
<dbReference type="Pfam" id="PF02915">
    <property type="entry name" value="Rubrerythrin"/>
    <property type="match status" value="1"/>
</dbReference>
<evidence type="ECO:0000256" key="4">
    <source>
        <dbReference type="ARBA" id="ARBA00022982"/>
    </source>
</evidence>
<dbReference type="InterPro" id="IPR052364">
    <property type="entry name" value="Rubrerythrin"/>
</dbReference>
<keyword evidence="2" id="KW-0813">Transport</keyword>
<reference evidence="8 9" key="1">
    <citation type="journal article" date="2016" name="Gut Pathog.">
        <title>Whole genome sequencing of "Faecalibaculum rodentium" ALO17, isolated from C57BL/6J laboratory mouse feces.</title>
        <authorList>
            <person name="Lim S."/>
            <person name="Chang D.H."/>
            <person name="Ahn S."/>
            <person name="Kim B.C."/>
        </authorList>
    </citation>
    <scope>NUCLEOTIDE SEQUENCE [LARGE SCALE GENOMIC DNA]</scope>
    <source>
        <strain evidence="8 9">Alo17</strain>
    </source>
</reference>
<dbReference type="InterPro" id="IPR048574">
    <property type="entry name" value="RUBY_RBDX"/>
</dbReference>
<dbReference type="GeneID" id="78478962"/>
<evidence type="ECO:0000313" key="8">
    <source>
        <dbReference type="EMBL" id="AMK55570.1"/>
    </source>
</evidence>
<dbReference type="InterPro" id="IPR009040">
    <property type="entry name" value="Ferritin-like_diiron"/>
</dbReference>
<name>A0A140DY43_9FIRM</name>
<dbReference type="Gene3D" id="1.20.1260.10">
    <property type="match status" value="1"/>
</dbReference>
<dbReference type="InterPro" id="IPR012347">
    <property type="entry name" value="Ferritin-like"/>
</dbReference>
<dbReference type="GO" id="GO:0016491">
    <property type="term" value="F:oxidoreductase activity"/>
    <property type="evidence" value="ECO:0007669"/>
    <property type="project" value="InterPro"/>
</dbReference>
<gene>
    <name evidence="8" type="ORF">AALO17_24360</name>
</gene>
<dbReference type="SUPFAM" id="SSF57802">
    <property type="entry name" value="Rubredoxin-like"/>
    <property type="match status" value="1"/>
</dbReference>
<dbReference type="PANTHER" id="PTHR43865:SF1">
    <property type="entry name" value="RUBRERYTHRIN-RELATED"/>
    <property type="match status" value="1"/>
</dbReference>
<sequence>MELKGSKTEQNLMTAFAGECQAFTKYQWYAKQAQKDGYIVIRNIFNQTSGNEEAHAKQWFKYLHDGEVPGTEQNLKDAWEGENFEWADMYADFAKTAEEEGFKEIAAKMRMIGNIELHHRNRYQAMLDQLENKTLFSKPEKVKWICLNCGYIAESETAPLKCPVCAHPQAWFQELIDYNC</sequence>
<protein>
    <recommendedName>
        <fullName evidence="10">Rubrerythrin family protein</fullName>
    </recommendedName>
</protein>
<comment type="cofactor">
    <cofactor evidence="1">
        <name>Fe(3+)</name>
        <dbReference type="ChEBI" id="CHEBI:29034"/>
    </cofactor>
</comment>
<evidence type="ECO:0000256" key="1">
    <source>
        <dbReference type="ARBA" id="ARBA00001965"/>
    </source>
</evidence>
<organism evidence="8 9">
    <name type="scientific">Faecalibaculum rodentium</name>
    <dbReference type="NCBI Taxonomy" id="1702221"/>
    <lineage>
        <taxon>Bacteria</taxon>
        <taxon>Bacillati</taxon>
        <taxon>Bacillota</taxon>
        <taxon>Erysipelotrichia</taxon>
        <taxon>Erysipelotrichales</taxon>
        <taxon>Erysipelotrichaceae</taxon>
        <taxon>Faecalibaculum</taxon>
    </lineage>
</organism>
<evidence type="ECO:0000259" key="7">
    <source>
        <dbReference type="PROSITE" id="PS50905"/>
    </source>
</evidence>
<keyword evidence="9" id="KW-1185">Reference proteome</keyword>
<dbReference type="KEGG" id="fro:AALO17_24360"/>
<dbReference type="Pfam" id="PF21349">
    <property type="entry name" value="RUBY_RBDX"/>
    <property type="match status" value="1"/>
</dbReference>
<feature type="domain" description="Ferritin-like diiron" evidence="7">
    <location>
        <begin position="2"/>
        <end position="134"/>
    </location>
</feature>
<dbReference type="CDD" id="cd00729">
    <property type="entry name" value="rubredoxin_SM"/>
    <property type="match status" value="1"/>
</dbReference>
<dbReference type="PROSITE" id="PS50905">
    <property type="entry name" value="FERRITIN_LIKE"/>
    <property type="match status" value="1"/>
</dbReference>
<dbReference type="CDD" id="cd01041">
    <property type="entry name" value="Rubrerythrin"/>
    <property type="match status" value="1"/>
</dbReference>
<dbReference type="PROSITE" id="PS50903">
    <property type="entry name" value="RUBREDOXIN_LIKE"/>
    <property type="match status" value="1"/>
</dbReference>
<dbReference type="InterPro" id="IPR009078">
    <property type="entry name" value="Ferritin-like_SF"/>
</dbReference>
<feature type="domain" description="Rubredoxin-like" evidence="6">
    <location>
        <begin position="141"/>
        <end position="175"/>
    </location>
</feature>
<dbReference type="STRING" id="1702221.AALO17_24360"/>
<dbReference type="PATRIC" id="fig|1702221.3.peg.2368"/>
<dbReference type="PANTHER" id="PTHR43865">
    <property type="entry name" value="RUBRERYTHRIN-RELATED"/>
    <property type="match status" value="1"/>
</dbReference>
<keyword evidence="3" id="KW-0479">Metal-binding</keyword>
<dbReference type="Proteomes" id="UP000069771">
    <property type="component" value="Chromosome"/>
</dbReference>
<dbReference type="NCBIfam" id="NF045767">
    <property type="entry name" value="RuberyRbr"/>
    <property type="match status" value="1"/>
</dbReference>
<keyword evidence="4" id="KW-0249">Electron transport</keyword>
<evidence type="ECO:0000256" key="3">
    <source>
        <dbReference type="ARBA" id="ARBA00022723"/>
    </source>
</evidence>
<evidence type="ECO:0000313" key="9">
    <source>
        <dbReference type="Proteomes" id="UP000069771"/>
    </source>
</evidence>
<accession>A0A140DY43</accession>
<evidence type="ECO:0000256" key="2">
    <source>
        <dbReference type="ARBA" id="ARBA00022448"/>
    </source>
</evidence>
<proteinExistence type="predicted"/>
<dbReference type="GO" id="GO:0005506">
    <property type="term" value="F:iron ion binding"/>
    <property type="evidence" value="ECO:0007669"/>
    <property type="project" value="InterPro"/>
</dbReference>
<dbReference type="AlphaFoldDB" id="A0A140DY43"/>
<evidence type="ECO:0000259" key="6">
    <source>
        <dbReference type="PROSITE" id="PS50903"/>
    </source>
</evidence>
<dbReference type="SUPFAM" id="SSF47240">
    <property type="entry name" value="Ferritin-like"/>
    <property type="match status" value="1"/>
</dbReference>
<keyword evidence="5" id="KW-0408">Iron</keyword>
<dbReference type="InterPro" id="IPR003251">
    <property type="entry name" value="Rr_diiron-bd_dom"/>
</dbReference>
<evidence type="ECO:0000256" key="5">
    <source>
        <dbReference type="ARBA" id="ARBA00023004"/>
    </source>
</evidence>
<dbReference type="Gene3D" id="2.20.28.10">
    <property type="match status" value="1"/>
</dbReference>
<dbReference type="OrthoDB" id="9799749at2"/>
<dbReference type="InterPro" id="IPR024934">
    <property type="entry name" value="Rubredoxin-like_dom"/>
</dbReference>
<dbReference type="EMBL" id="CP011391">
    <property type="protein sequence ID" value="AMK55570.1"/>
    <property type="molecule type" value="Genomic_DNA"/>
</dbReference>
<dbReference type="RefSeq" id="WP_067559384.1">
    <property type="nucleotide sequence ID" value="NZ_CAMTBT010000004.1"/>
</dbReference>